<feature type="chain" id="PRO_5039643314" description="PASTA domain-containing protein" evidence="1">
    <location>
        <begin position="37"/>
        <end position="115"/>
    </location>
</feature>
<proteinExistence type="predicted"/>
<organism evidence="2 3">
    <name type="scientific">Streptomyces boluensis</name>
    <dbReference type="NCBI Taxonomy" id="1775135"/>
    <lineage>
        <taxon>Bacteria</taxon>
        <taxon>Bacillati</taxon>
        <taxon>Actinomycetota</taxon>
        <taxon>Actinomycetes</taxon>
        <taxon>Kitasatosporales</taxon>
        <taxon>Streptomycetaceae</taxon>
        <taxon>Streptomyces</taxon>
    </lineage>
</organism>
<keyword evidence="1" id="KW-0732">Signal</keyword>
<keyword evidence="3" id="KW-1185">Reference proteome</keyword>
<name>A0A964UXP8_9ACTN</name>
<dbReference type="EMBL" id="JAAAHS010000496">
    <property type="protein sequence ID" value="NBE56461.1"/>
    <property type="molecule type" value="Genomic_DNA"/>
</dbReference>
<dbReference type="AlphaFoldDB" id="A0A964UXP8"/>
<reference evidence="2" key="1">
    <citation type="submission" date="2020-01" db="EMBL/GenBank/DDBJ databases">
        <title>Whole-genome analyses of novel actinobacteria.</title>
        <authorList>
            <person name="Sahin N."/>
        </authorList>
    </citation>
    <scope>NUCLEOTIDE SEQUENCE</scope>
    <source>
        <strain evidence="2">YC537</strain>
    </source>
</reference>
<sequence>MVRGCGARECASRGRIALTAGAVLAATALSVTTAVAAGAAGPPMPELTGKPLMNAFRVLDYRTQVEVHDVSGDKRHVLWPGNWKVCEQKPEVGADLAGKPVTLGVVKNAEKCPAA</sequence>
<feature type="signal peptide" evidence="1">
    <location>
        <begin position="1"/>
        <end position="36"/>
    </location>
</feature>
<comment type="caution">
    <text evidence="2">The sequence shown here is derived from an EMBL/GenBank/DDBJ whole genome shotgun (WGS) entry which is preliminary data.</text>
</comment>
<evidence type="ECO:0000313" key="3">
    <source>
        <dbReference type="Proteomes" id="UP000598297"/>
    </source>
</evidence>
<evidence type="ECO:0000256" key="1">
    <source>
        <dbReference type="SAM" id="SignalP"/>
    </source>
</evidence>
<dbReference type="Proteomes" id="UP000598297">
    <property type="component" value="Unassembled WGS sequence"/>
</dbReference>
<dbReference type="OrthoDB" id="4335972at2"/>
<evidence type="ECO:0008006" key="4">
    <source>
        <dbReference type="Google" id="ProtNLM"/>
    </source>
</evidence>
<gene>
    <name evidence="2" type="ORF">GUY60_34530</name>
</gene>
<evidence type="ECO:0000313" key="2">
    <source>
        <dbReference type="EMBL" id="NBE56461.1"/>
    </source>
</evidence>
<accession>A0A964UXP8</accession>
<protein>
    <recommendedName>
        <fullName evidence="4">PASTA domain-containing protein</fullName>
    </recommendedName>
</protein>